<dbReference type="PANTHER" id="PTHR14336">
    <property type="entry name" value="TANDEM PH DOMAIN CONTAINING PROTEIN"/>
    <property type="match status" value="1"/>
</dbReference>
<name>L8HJA0_ACACF</name>
<dbReference type="KEGG" id="acan:ACA1_006150"/>
<proteinExistence type="predicted"/>
<evidence type="ECO:0000259" key="2">
    <source>
        <dbReference type="PROSITE" id="PS50003"/>
    </source>
</evidence>
<dbReference type="VEuPathDB" id="AmoebaDB:ACA1_006150"/>
<dbReference type="Proteomes" id="UP000011083">
    <property type="component" value="Unassembled WGS sequence"/>
</dbReference>
<keyword evidence="4" id="KW-1185">Reference proteome</keyword>
<gene>
    <name evidence="3" type="ORF">ACA1_006150</name>
</gene>
<feature type="compositionally biased region" description="Polar residues" evidence="1">
    <location>
        <begin position="1"/>
        <end position="17"/>
    </location>
</feature>
<feature type="region of interest" description="Disordered" evidence="1">
    <location>
        <begin position="1"/>
        <end position="24"/>
    </location>
</feature>
<accession>L8HJA0</accession>
<dbReference type="PANTHER" id="PTHR14336:SF8">
    <property type="entry name" value="PROTEIN OPY1"/>
    <property type="match status" value="1"/>
</dbReference>
<reference evidence="3 4" key="1">
    <citation type="journal article" date="2013" name="Genome Biol.">
        <title>Genome of Acanthamoeba castellanii highlights extensive lateral gene transfer and early evolution of tyrosine kinase signaling.</title>
        <authorList>
            <person name="Clarke M."/>
            <person name="Lohan A.J."/>
            <person name="Liu B."/>
            <person name="Lagkouvardos I."/>
            <person name="Roy S."/>
            <person name="Zafar N."/>
            <person name="Bertelli C."/>
            <person name="Schilde C."/>
            <person name="Kianianmomeni A."/>
            <person name="Burglin T.R."/>
            <person name="Frech C."/>
            <person name="Turcotte B."/>
            <person name="Kopec K.O."/>
            <person name="Synnott J.M."/>
            <person name="Choo C."/>
            <person name="Paponov I."/>
            <person name="Finkler A."/>
            <person name="Soon Heng Tan C."/>
            <person name="Hutchins A.P."/>
            <person name="Weinmeier T."/>
            <person name="Rattei T."/>
            <person name="Chu J.S."/>
            <person name="Gimenez G."/>
            <person name="Irimia M."/>
            <person name="Rigden D.J."/>
            <person name="Fitzpatrick D.A."/>
            <person name="Lorenzo-Morales J."/>
            <person name="Bateman A."/>
            <person name="Chiu C.H."/>
            <person name="Tang P."/>
            <person name="Hegemann P."/>
            <person name="Fromm H."/>
            <person name="Raoult D."/>
            <person name="Greub G."/>
            <person name="Miranda-Saavedra D."/>
            <person name="Chen N."/>
            <person name="Nash P."/>
            <person name="Ginger M.L."/>
            <person name="Horn M."/>
            <person name="Schaap P."/>
            <person name="Caler L."/>
            <person name="Loftus B."/>
        </authorList>
    </citation>
    <scope>NUCLEOTIDE SEQUENCE [LARGE SCALE GENOMIC DNA]</scope>
    <source>
        <strain evidence="3 4">Neff</strain>
    </source>
</reference>
<evidence type="ECO:0000313" key="4">
    <source>
        <dbReference type="Proteomes" id="UP000011083"/>
    </source>
</evidence>
<evidence type="ECO:0000256" key="1">
    <source>
        <dbReference type="SAM" id="MobiDB-lite"/>
    </source>
</evidence>
<dbReference type="InterPro" id="IPR051707">
    <property type="entry name" value="PI-Interact_SigTrans_Reg"/>
</dbReference>
<feature type="domain" description="PH" evidence="2">
    <location>
        <begin position="28"/>
        <end position="122"/>
    </location>
</feature>
<sequence length="276" mass="31792">MDDEAGSSTARHSTTTAPGGDVGSVGQQLSKEGWLIKLSGYLVKRRYFRLRRNRLAYYRSPQDDVPRRIIELDGCVVEPAEDGFVSLFERRIGRAQPHRYVILSHDPEVMAEWIEAIKRASTLYEEIFYAAIVRESEGASPFEHCFPHWSDQHKVFRNLVKEALHRRKERGWKQGREVYENHKLYKVCSLVTDSATPAFVCVVEKRLASYKPEAFLEDLRQRFQEEGTVQQPIGEATLGQMMRVYSPGYEDAKDAPDLVANATKWLRRLWEVNGAK</sequence>
<dbReference type="SUPFAM" id="SSF50729">
    <property type="entry name" value="PH domain-like"/>
    <property type="match status" value="1"/>
</dbReference>
<dbReference type="InterPro" id="IPR001849">
    <property type="entry name" value="PH_domain"/>
</dbReference>
<dbReference type="Pfam" id="PF00169">
    <property type="entry name" value="PH"/>
    <property type="match status" value="1"/>
</dbReference>
<evidence type="ECO:0000313" key="3">
    <source>
        <dbReference type="EMBL" id="ELR24481.1"/>
    </source>
</evidence>
<dbReference type="RefSeq" id="XP_004355055.1">
    <property type="nucleotide sequence ID" value="XM_004355003.1"/>
</dbReference>
<dbReference type="SMART" id="SM00233">
    <property type="entry name" value="PH"/>
    <property type="match status" value="1"/>
</dbReference>
<dbReference type="EMBL" id="KB007817">
    <property type="protein sequence ID" value="ELR24481.1"/>
    <property type="molecule type" value="Genomic_DNA"/>
</dbReference>
<dbReference type="Gene3D" id="2.30.29.30">
    <property type="entry name" value="Pleckstrin-homology domain (PH domain)/Phosphotyrosine-binding domain (PTB)"/>
    <property type="match status" value="1"/>
</dbReference>
<dbReference type="PROSITE" id="PS50003">
    <property type="entry name" value="PH_DOMAIN"/>
    <property type="match status" value="1"/>
</dbReference>
<dbReference type="InterPro" id="IPR011993">
    <property type="entry name" value="PH-like_dom_sf"/>
</dbReference>
<organism evidence="3 4">
    <name type="scientific">Acanthamoeba castellanii (strain ATCC 30010 / Neff)</name>
    <dbReference type="NCBI Taxonomy" id="1257118"/>
    <lineage>
        <taxon>Eukaryota</taxon>
        <taxon>Amoebozoa</taxon>
        <taxon>Discosea</taxon>
        <taxon>Longamoebia</taxon>
        <taxon>Centramoebida</taxon>
        <taxon>Acanthamoebidae</taxon>
        <taxon>Acanthamoeba</taxon>
    </lineage>
</organism>
<dbReference type="AlphaFoldDB" id="L8HJA0"/>
<protein>
    <submittedName>
        <fullName evidence="3">PH domain containing protein</fullName>
    </submittedName>
</protein>
<dbReference type="GeneID" id="14925506"/>